<evidence type="ECO:0000313" key="6">
    <source>
        <dbReference type="EMBL" id="PND47418.1"/>
    </source>
</evidence>
<accession>A0A2N8LB75</accession>
<organism evidence="6 7">
    <name type="scientific">Streptococcus penaeicida</name>
    <dbReference type="NCBI Taxonomy" id="1765960"/>
    <lineage>
        <taxon>Bacteria</taxon>
        <taxon>Bacillati</taxon>
        <taxon>Bacillota</taxon>
        <taxon>Bacilli</taxon>
        <taxon>Lactobacillales</taxon>
        <taxon>Streptococcaceae</taxon>
        <taxon>Streptococcus</taxon>
    </lineage>
</organism>
<evidence type="ECO:0000256" key="2">
    <source>
        <dbReference type="ARBA" id="ARBA00023002"/>
    </source>
</evidence>
<dbReference type="CDD" id="cd02000">
    <property type="entry name" value="TPP_E1_PDC_ADC_BCADC"/>
    <property type="match status" value="1"/>
</dbReference>
<dbReference type="EC" id="1.2.4.4" evidence="4"/>
<keyword evidence="2 4" id="KW-0560">Oxidoreductase</keyword>
<keyword evidence="6" id="KW-0670">Pyruvate</keyword>
<dbReference type="Proteomes" id="UP000235963">
    <property type="component" value="Unassembled WGS sequence"/>
</dbReference>
<dbReference type="GO" id="GO:0003863">
    <property type="term" value="F:branched-chain 2-oxo acid dehydrogenase activity"/>
    <property type="evidence" value="ECO:0007669"/>
    <property type="project" value="UniProtKB-EC"/>
</dbReference>
<dbReference type="EMBL" id="LOCM01000027">
    <property type="protein sequence ID" value="PND47418.1"/>
    <property type="molecule type" value="Genomic_DNA"/>
</dbReference>
<dbReference type="PANTHER" id="PTHR43380:SF1">
    <property type="entry name" value="2-OXOISOVALERATE DEHYDROGENASE SUBUNIT ALPHA, MITOCHONDRIAL"/>
    <property type="match status" value="1"/>
</dbReference>
<evidence type="ECO:0000256" key="1">
    <source>
        <dbReference type="ARBA" id="ARBA00001964"/>
    </source>
</evidence>
<keyword evidence="7" id="KW-1185">Reference proteome</keyword>
<dbReference type="OrthoDB" id="9766715at2"/>
<comment type="caution">
    <text evidence="6">The sequence shown here is derived from an EMBL/GenBank/DDBJ whole genome shotgun (WGS) entry which is preliminary data.</text>
</comment>
<comment type="cofactor">
    <cofactor evidence="1 4">
        <name>thiamine diphosphate</name>
        <dbReference type="ChEBI" id="CHEBI:58937"/>
    </cofactor>
</comment>
<dbReference type="InterPro" id="IPR029061">
    <property type="entry name" value="THDP-binding"/>
</dbReference>
<dbReference type="InterPro" id="IPR001017">
    <property type="entry name" value="DH_E1"/>
</dbReference>
<evidence type="ECO:0000256" key="3">
    <source>
        <dbReference type="ARBA" id="ARBA00023052"/>
    </source>
</evidence>
<dbReference type="Gene3D" id="3.40.50.970">
    <property type="match status" value="1"/>
</dbReference>
<reference evidence="6 7" key="1">
    <citation type="submission" date="2015-12" db="EMBL/GenBank/DDBJ databases">
        <title>Streptococcus penaeicida sp. nov.</title>
        <authorList>
            <person name="Gomez-Gil B."/>
            <person name="Morales-Covarrubias M."/>
        </authorList>
    </citation>
    <scope>NUCLEOTIDE SEQUENCE [LARGE SCALE GENOMIC DNA]</scope>
    <source>
        <strain evidence="6 7">CAIM 1838</strain>
    </source>
</reference>
<dbReference type="InterPro" id="IPR050771">
    <property type="entry name" value="Alpha-ketoacid_DH_E1_comp"/>
</dbReference>
<dbReference type="PANTHER" id="PTHR43380">
    <property type="entry name" value="2-OXOISOVALERATE DEHYDROGENASE SUBUNIT ALPHA, MITOCHONDRIAL"/>
    <property type="match status" value="1"/>
</dbReference>
<sequence length="365" mass="40794">MKISELNFTELVSSYDEKFPMYQILDEVGNVVDEDAMAQLSDEELVELMETITWGRAIDERVILLNRQGALSNYAPGGGQEASQYGAVLALDKNDVFAPTYRDVFPGVKFGMKLSQAFLWYKGHYVANQYPEDLNMYSPNVIVGGTTIQALGNGIAKRMKGEKQIALSLCGDSATSQGDFYEALNFAGVFKANLVAVVQNNGYGISVPTSHQTKAQTLAQKAVAAGIPAVRIDGMDPVAVYYTVKKAREYAIENGPVVIENMTYRFGPHTMSDDPKRYRADEEVEAWLKKDPLIRLGNYLTEKGLWSQEKADAIYEEVKTQAKDALAEMAKTEPQRITEFLEFMYKDQPQNIQEQIAYYSAKEEN</sequence>
<evidence type="ECO:0000259" key="5">
    <source>
        <dbReference type="Pfam" id="PF00676"/>
    </source>
</evidence>
<gene>
    <name evidence="6" type="ORF">AT575_07095</name>
</gene>
<dbReference type="GO" id="GO:0009083">
    <property type="term" value="P:branched-chain amino acid catabolic process"/>
    <property type="evidence" value="ECO:0007669"/>
    <property type="project" value="TreeGrafter"/>
</dbReference>
<dbReference type="SUPFAM" id="SSF52518">
    <property type="entry name" value="Thiamin diphosphate-binding fold (THDP-binding)"/>
    <property type="match status" value="1"/>
</dbReference>
<evidence type="ECO:0000313" key="7">
    <source>
        <dbReference type="Proteomes" id="UP000235963"/>
    </source>
</evidence>
<feature type="domain" description="Dehydrogenase E1 component" evidence="5">
    <location>
        <begin position="51"/>
        <end position="333"/>
    </location>
</feature>
<comment type="catalytic activity">
    <reaction evidence="4">
        <text>N(6)-[(R)-lipoyl]-L-lysyl-[protein] + 3-methyl-2-oxobutanoate + H(+) = N(6)-[(R)-S(8)-2-methylpropanoyldihydrolipoyl]-L-lysyl-[protein] + CO2</text>
        <dbReference type="Rhea" id="RHEA:13457"/>
        <dbReference type="Rhea" id="RHEA-COMP:10474"/>
        <dbReference type="Rhea" id="RHEA-COMP:10497"/>
        <dbReference type="ChEBI" id="CHEBI:11851"/>
        <dbReference type="ChEBI" id="CHEBI:15378"/>
        <dbReference type="ChEBI" id="CHEBI:16526"/>
        <dbReference type="ChEBI" id="CHEBI:83099"/>
        <dbReference type="ChEBI" id="CHEBI:83142"/>
        <dbReference type="EC" id="1.2.4.4"/>
    </reaction>
</comment>
<protein>
    <recommendedName>
        <fullName evidence="4">2-oxoisovalerate dehydrogenase subunit alpha</fullName>
        <ecNumber evidence="4">1.2.4.4</ecNumber>
    </recommendedName>
    <alternativeName>
        <fullName evidence="4">Branched-chain alpha-keto acid dehydrogenase E1 component alpha chain</fullName>
    </alternativeName>
</protein>
<dbReference type="Pfam" id="PF00676">
    <property type="entry name" value="E1_dh"/>
    <property type="match status" value="1"/>
</dbReference>
<comment type="function">
    <text evidence="4">The branched-chain alpha-keto dehydrogenase complex catalyzes the overall conversion of alpha-keto acids to acyl-CoA and CO(2). It contains multiple copies of three enzymatic components: branched-chain alpha-keto acid decarboxylase (E1), lipoamide acyltransferase (E2) and lipoamide dehydrogenase (E3).</text>
</comment>
<evidence type="ECO:0000256" key="4">
    <source>
        <dbReference type="RuleBase" id="RU365014"/>
    </source>
</evidence>
<proteinExistence type="inferred from homology"/>
<dbReference type="AlphaFoldDB" id="A0A2N8LB75"/>
<comment type="similarity">
    <text evidence="4">Belongs to the BCKDHA family.</text>
</comment>
<name>A0A2N8LB75_9STRE</name>
<dbReference type="RefSeq" id="WP_102777770.1">
    <property type="nucleotide sequence ID" value="NZ_CBCSGP010000014.1"/>
</dbReference>
<keyword evidence="3 4" id="KW-0786">Thiamine pyrophosphate</keyword>